<dbReference type="PANTHER" id="PTHR12933:SF0">
    <property type="entry name" value="U3 SMALL NUCLEOLAR RNA-ASSOCIATED PROTEIN 25 HOMOLOG"/>
    <property type="match status" value="1"/>
</dbReference>
<feature type="region of interest" description="Disordered" evidence="6">
    <location>
        <begin position="719"/>
        <end position="738"/>
    </location>
</feature>
<evidence type="ECO:0000256" key="6">
    <source>
        <dbReference type="SAM" id="MobiDB-lite"/>
    </source>
</evidence>
<feature type="domain" description="UTP25 C-terminal" evidence="7">
    <location>
        <begin position="957"/>
        <end position="1140"/>
    </location>
</feature>
<dbReference type="InterPro" id="IPR027417">
    <property type="entry name" value="P-loop_NTPase"/>
</dbReference>
<feature type="region of interest" description="Disordered" evidence="6">
    <location>
        <begin position="294"/>
        <end position="329"/>
    </location>
</feature>
<dbReference type="EMBL" id="NHOQ01002481">
    <property type="protein sequence ID" value="PWA16491.1"/>
    <property type="molecule type" value="Genomic_DNA"/>
</dbReference>
<reference evidence="9 10" key="1">
    <citation type="journal article" date="2018" name="G3 (Bethesda)">
        <title>A High-Quality Reference Genome for the Invasive Mosquitofish Gambusia affinis Using a Chicago Library.</title>
        <authorList>
            <person name="Hoffberg S.L."/>
            <person name="Troendle N.J."/>
            <person name="Glenn T.C."/>
            <person name="Mahmud O."/>
            <person name="Louha S."/>
            <person name="Chalopin D."/>
            <person name="Bennetzen J.L."/>
            <person name="Mauricio R."/>
        </authorList>
    </citation>
    <scope>NUCLEOTIDE SEQUENCE [LARGE SCALE GENOMIC DNA]</scope>
    <source>
        <strain evidence="9">NE01/NJP1002.9</strain>
        <tissue evidence="9">Muscle</tissue>
    </source>
</reference>
<dbReference type="GO" id="GO:0019843">
    <property type="term" value="F:rRNA binding"/>
    <property type="evidence" value="ECO:0007669"/>
    <property type="project" value="TreeGrafter"/>
</dbReference>
<comment type="subcellular location">
    <subcellularLocation>
        <location evidence="1">Nucleus</location>
        <location evidence="1">Nucleolus</location>
    </subcellularLocation>
</comment>
<dbReference type="GO" id="GO:0034511">
    <property type="term" value="F:U3 snoRNA binding"/>
    <property type="evidence" value="ECO:0007669"/>
    <property type="project" value="InterPro"/>
</dbReference>
<name>A0A315VBZ6_GAMAF</name>
<evidence type="ECO:0000256" key="1">
    <source>
        <dbReference type="ARBA" id="ARBA00004604"/>
    </source>
</evidence>
<comment type="similarity">
    <text evidence="2">Belongs to the UTP25 family.</text>
</comment>
<accession>A0A315VBZ6</accession>
<evidence type="ECO:0000256" key="4">
    <source>
        <dbReference type="ARBA" id="ARBA00024421"/>
    </source>
</evidence>
<gene>
    <name evidence="9" type="ORF">CCH79_00004719</name>
</gene>
<dbReference type="GO" id="GO:0032040">
    <property type="term" value="C:small-subunit processome"/>
    <property type="evidence" value="ECO:0007669"/>
    <property type="project" value="TreeGrafter"/>
</dbReference>
<dbReference type="InterPro" id="IPR053940">
    <property type="entry name" value="UTP25_NTPase-like"/>
</dbReference>
<protein>
    <recommendedName>
        <fullName evidence="4">U3 small nucleolar RNA-associated protein 25 homolog</fullName>
    </recommendedName>
    <alternativeName>
        <fullName evidence="5">UTP25 small subunit processor component</fullName>
    </alternativeName>
</protein>
<dbReference type="GO" id="GO:0000462">
    <property type="term" value="P:maturation of SSU-rRNA from tricistronic rRNA transcript (SSU-rRNA, 5.8S rRNA, LSU-rRNA)"/>
    <property type="evidence" value="ECO:0007669"/>
    <property type="project" value="TreeGrafter"/>
</dbReference>
<evidence type="ECO:0000256" key="3">
    <source>
        <dbReference type="ARBA" id="ARBA00023242"/>
    </source>
</evidence>
<evidence type="ECO:0000313" key="9">
    <source>
        <dbReference type="EMBL" id="PWA16491.1"/>
    </source>
</evidence>
<evidence type="ECO:0000259" key="8">
    <source>
        <dbReference type="Pfam" id="PF22916"/>
    </source>
</evidence>
<dbReference type="PANTHER" id="PTHR12933">
    <property type="entry name" value="ORF PROTEIN-RELATED"/>
    <property type="match status" value="1"/>
</dbReference>
<feature type="region of interest" description="Disordered" evidence="6">
    <location>
        <begin position="517"/>
        <end position="536"/>
    </location>
</feature>
<feature type="region of interest" description="Disordered" evidence="6">
    <location>
        <begin position="450"/>
        <end position="509"/>
    </location>
</feature>
<keyword evidence="3" id="KW-0539">Nucleus</keyword>
<organism evidence="9 10">
    <name type="scientific">Gambusia affinis</name>
    <name type="common">Western mosquitofish</name>
    <name type="synonym">Heterandria affinis</name>
    <dbReference type="NCBI Taxonomy" id="33528"/>
    <lineage>
        <taxon>Eukaryota</taxon>
        <taxon>Metazoa</taxon>
        <taxon>Chordata</taxon>
        <taxon>Craniata</taxon>
        <taxon>Vertebrata</taxon>
        <taxon>Euteleostomi</taxon>
        <taxon>Actinopterygii</taxon>
        <taxon>Neopterygii</taxon>
        <taxon>Teleostei</taxon>
        <taxon>Neoteleostei</taxon>
        <taxon>Acanthomorphata</taxon>
        <taxon>Ovalentaria</taxon>
        <taxon>Atherinomorphae</taxon>
        <taxon>Cyprinodontiformes</taxon>
        <taxon>Poeciliidae</taxon>
        <taxon>Poeciliinae</taxon>
        <taxon>Gambusia</taxon>
    </lineage>
</organism>
<feature type="compositionally biased region" description="Polar residues" evidence="6">
    <location>
        <begin position="300"/>
        <end position="325"/>
    </location>
</feature>
<evidence type="ECO:0000259" key="7">
    <source>
        <dbReference type="Pfam" id="PF06862"/>
    </source>
</evidence>
<dbReference type="Pfam" id="PF06862">
    <property type="entry name" value="Utp25_C"/>
    <property type="match status" value="1"/>
</dbReference>
<feature type="region of interest" description="Disordered" evidence="6">
    <location>
        <begin position="55"/>
        <end position="90"/>
    </location>
</feature>
<evidence type="ECO:0000313" key="10">
    <source>
        <dbReference type="Proteomes" id="UP000250572"/>
    </source>
</evidence>
<dbReference type="AlphaFoldDB" id="A0A315VBZ6"/>
<feature type="domain" description="UTP25 NTP hydrolase-like" evidence="8">
    <location>
        <begin position="676"/>
        <end position="947"/>
    </location>
</feature>
<comment type="caution">
    <text evidence="9">The sequence shown here is derived from an EMBL/GenBank/DDBJ whole genome shotgun (WGS) entry which is preliminary data.</text>
</comment>
<dbReference type="Gene3D" id="3.40.50.300">
    <property type="entry name" value="P-loop containing nucleotide triphosphate hydrolases"/>
    <property type="match status" value="1"/>
</dbReference>
<proteinExistence type="inferred from homology"/>
<dbReference type="InterPro" id="IPR053939">
    <property type="entry name" value="UTP25_C"/>
</dbReference>
<dbReference type="STRING" id="33528.ENSGAFP00000028951"/>
<feature type="non-terminal residue" evidence="9">
    <location>
        <position position="1148"/>
    </location>
</feature>
<evidence type="ECO:0000256" key="2">
    <source>
        <dbReference type="ARBA" id="ARBA00009223"/>
    </source>
</evidence>
<dbReference type="Pfam" id="PF22916">
    <property type="entry name" value="UTP25_NTPase-like"/>
    <property type="match status" value="1"/>
</dbReference>
<dbReference type="Proteomes" id="UP000250572">
    <property type="component" value="Unassembled WGS sequence"/>
</dbReference>
<feature type="compositionally biased region" description="Polar residues" evidence="6">
    <location>
        <begin position="477"/>
        <end position="490"/>
    </location>
</feature>
<feature type="compositionally biased region" description="Acidic residues" evidence="6">
    <location>
        <begin position="525"/>
        <end position="534"/>
    </location>
</feature>
<sequence length="1148" mass="130139">MSVLCRMAGLCLGDKVKSSEELDQKESAEVVWGSVQDEPWGLLFLEELTEKRLLAEPNGSHPTRAAALDPRSSGDVSERRVQNNSVPVEAERRERRRRKRCWCSILPVPCLSCQCRSDMMGDDAGLAGRHYERMVPCPSGPALDPLCSGGDGTWKQVAALFCQEEKRSSASAFMGSSDMLILLLLNIISLLTLAYSSRSSDSQPFSSTAASRPFRCLLASLAGGRLPCSASMLSVPSESAESETELHQVFSSLNTSARTRPLLADATLNRTVFPAFSFIFGPSIEIQEKSHMHRFPKQSGPFSSTHRRSTYLSNSRIPTVGSGKSDNLRRKGENLHGLTDHMYCFSSKGVDVLPKRKDLNVLQKQLLPSIQEQFKDDFCMVAIKTLTKAQQTQKKLHTCDNNTSRVMGKRRQNKQLFTNLSKKQKKHLKEFGEEHPFHDVVNERPEMTQIVDLPSSPEQSDSEPVNREEEEDEEPEQQTAYQKLLSTLSEPTADAQSHEDESSDDEDEELLLEGKGMGEEHGEEEHGDEEEDGVDEQKELVGDKEFVDKEHESAFCLETNFIEKGEQDENIAQLKNSTDMFLVHLDTELTEEDVLNITSGSKSKTQITWAKLGNLLCSNPIERFGPIGPQKDTNQTVFHKVLESSWRNLNQSFNPKGQAEEISPLQMELLSLMGSYKDLYHPEACHLKQGPYVRSAYCLHVLNHVLKANSRVLAHNTQLRERKSQAKAGAEPQEEPRDQGLTRPKVLILVPFRGAALQLVHTLISLLETKGKKIIVSNKKKFKEEFGEAEEEKPANLRRPDDYHAVFSGNVDDHFRIGVSIVRGNMRLYAPFYSSDIIIASPLGLRTVLGAEGESKRDYDFLSSIELLVLDQTDVFLMQNWEHVLHVMNHMNLQPLDSHGVDFSRVRMWNLNNWARHYRQTLVFSSIQDPQINNILTKHCANYRGQITTKNMPKTGSICQVLVQLPHVFQMFSSDSFMNQDTRFQFFIDKVLPQYRDSVMSHTLIYIPSYFDYVRLRNHMKKEEINFTSVCEYSSKSEVSRARHFFLKGEKQFLLFTERFHFYKRYTIKGIKNLIFYSLPTFPHFYSEVCNMLAAGGQGEEASWTCTALYSRYDAHKLAAITGAQRAGQMLHSNKTVHLFITGAEDKA</sequence>
<dbReference type="InterPro" id="IPR010678">
    <property type="entry name" value="UTP25"/>
</dbReference>
<evidence type="ECO:0000256" key="5">
    <source>
        <dbReference type="ARBA" id="ARBA00032325"/>
    </source>
</evidence>
<keyword evidence="10" id="KW-1185">Reference proteome</keyword>